<organism evidence="3 4">
    <name type="scientific">Galerina marginata (strain CBS 339.88)</name>
    <dbReference type="NCBI Taxonomy" id="685588"/>
    <lineage>
        <taxon>Eukaryota</taxon>
        <taxon>Fungi</taxon>
        <taxon>Dikarya</taxon>
        <taxon>Basidiomycota</taxon>
        <taxon>Agaricomycotina</taxon>
        <taxon>Agaricomycetes</taxon>
        <taxon>Agaricomycetidae</taxon>
        <taxon>Agaricales</taxon>
        <taxon>Agaricineae</taxon>
        <taxon>Strophariaceae</taxon>
        <taxon>Galerina</taxon>
    </lineage>
</organism>
<dbReference type="HOGENOM" id="CLU_1026894_0_0_1"/>
<accession>A0A067T2N2</accession>
<evidence type="ECO:0000256" key="1">
    <source>
        <dbReference type="SAM" id="MobiDB-lite"/>
    </source>
</evidence>
<protein>
    <recommendedName>
        <fullName evidence="2">Ribonuclease H1 N-terminal domain-containing protein</fullName>
    </recommendedName>
</protein>
<dbReference type="Pfam" id="PF01693">
    <property type="entry name" value="Cauli_VI"/>
    <property type="match status" value="1"/>
</dbReference>
<dbReference type="InterPro" id="IPR011320">
    <property type="entry name" value="RNase_H1_N"/>
</dbReference>
<feature type="region of interest" description="Disordered" evidence="1">
    <location>
        <begin position="165"/>
        <end position="187"/>
    </location>
</feature>
<name>A0A067T2N2_GALM3</name>
<sequence>MTPSKARESTTSPPPINRATRPQTIPTTSANLLQDRVEESRTTSPRFIPVLVDSDDLDQLREAFRLLGLPAHPQPTQNLQALLRHLCHSNATQHTQSEVQDACLDGSDPIQDPTSAFSGLSASSPSPSLAASTAIEVPRLSNIHLSASTAPGRLPALQTAPLVTASTSHGLSRPLGVRTAPSSGSFPSALTSPKKIKYYVIVAGKCTGIYYDEWENVKDLIHQVPGAVHKSFSTYEQAEQYYLNAKFLGRVKCIRNPGDDEIYGPRKNAIQ</sequence>
<feature type="compositionally biased region" description="Polar residues" evidence="1">
    <location>
        <begin position="20"/>
        <end position="32"/>
    </location>
</feature>
<dbReference type="Gene3D" id="3.40.970.10">
    <property type="entry name" value="Ribonuclease H1, N-terminal domain"/>
    <property type="match status" value="1"/>
</dbReference>
<dbReference type="AlphaFoldDB" id="A0A067T2N2"/>
<dbReference type="InterPro" id="IPR037056">
    <property type="entry name" value="RNase_H1_N_sf"/>
</dbReference>
<evidence type="ECO:0000313" key="4">
    <source>
        <dbReference type="Proteomes" id="UP000027222"/>
    </source>
</evidence>
<feature type="domain" description="Ribonuclease H1 N-terminal" evidence="2">
    <location>
        <begin position="197"/>
        <end position="241"/>
    </location>
</feature>
<evidence type="ECO:0000259" key="2">
    <source>
        <dbReference type="Pfam" id="PF01693"/>
    </source>
</evidence>
<feature type="region of interest" description="Disordered" evidence="1">
    <location>
        <begin position="1"/>
        <end position="42"/>
    </location>
</feature>
<dbReference type="OrthoDB" id="3270804at2759"/>
<dbReference type="Proteomes" id="UP000027222">
    <property type="component" value="Unassembled WGS sequence"/>
</dbReference>
<evidence type="ECO:0000313" key="3">
    <source>
        <dbReference type="EMBL" id="KDR77386.1"/>
    </source>
</evidence>
<reference evidence="4" key="1">
    <citation type="journal article" date="2014" name="Proc. Natl. Acad. Sci. U.S.A.">
        <title>Extensive sampling of basidiomycete genomes demonstrates inadequacy of the white-rot/brown-rot paradigm for wood decay fungi.</title>
        <authorList>
            <person name="Riley R."/>
            <person name="Salamov A.A."/>
            <person name="Brown D.W."/>
            <person name="Nagy L.G."/>
            <person name="Floudas D."/>
            <person name="Held B.W."/>
            <person name="Levasseur A."/>
            <person name="Lombard V."/>
            <person name="Morin E."/>
            <person name="Otillar R."/>
            <person name="Lindquist E.A."/>
            <person name="Sun H."/>
            <person name="LaButti K.M."/>
            <person name="Schmutz J."/>
            <person name="Jabbour D."/>
            <person name="Luo H."/>
            <person name="Baker S.E."/>
            <person name="Pisabarro A.G."/>
            <person name="Walton J.D."/>
            <person name="Blanchette R.A."/>
            <person name="Henrissat B."/>
            <person name="Martin F."/>
            <person name="Cullen D."/>
            <person name="Hibbett D.S."/>
            <person name="Grigoriev I.V."/>
        </authorList>
    </citation>
    <scope>NUCLEOTIDE SEQUENCE [LARGE SCALE GENOMIC DNA]</scope>
    <source>
        <strain evidence="4">CBS 339.88</strain>
    </source>
</reference>
<dbReference type="InterPro" id="IPR009027">
    <property type="entry name" value="Ribosomal_bL9/RNase_H1_N"/>
</dbReference>
<feature type="compositionally biased region" description="Low complexity" evidence="1">
    <location>
        <begin position="114"/>
        <end position="123"/>
    </location>
</feature>
<keyword evidence="4" id="KW-1185">Reference proteome</keyword>
<dbReference type="EMBL" id="KL142376">
    <property type="protein sequence ID" value="KDR77386.1"/>
    <property type="molecule type" value="Genomic_DNA"/>
</dbReference>
<feature type="region of interest" description="Disordered" evidence="1">
    <location>
        <begin position="103"/>
        <end position="123"/>
    </location>
</feature>
<gene>
    <name evidence="3" type="ORF">GALMADRAFT_65558</name>
</gene>
<dbReference type="SUPFAM" id="SSF55658">
    <property type="entry name" value="L9 N-domain-like"/>
    <property type="match status" value="1"/>
</dbReference>
<proteinExistence type="predicted"/>